<sequence length="234" mass="24774">MDKVLVITGGSRGIGLATAERFADKGYCVINLSRQQPALTGITHITADLSDINWPSRCGDALLEQLNGAEAITLVHNAGVLAKDTVRDIEAETFQRVMQLNVIAASQLNQLLLPVMNTGSSILYVSSTLGEKGVANTCSYVSSKHAQIGLMKAGCQDLFGSGIHSAAICPGFTDTEMLRDHVGNDAEVLAYFAGLSAFGRLLAPKEIADTLWFCANTPAINGSVIHANLGQLEN</sequence>
<dbReference type="Proteomes" id="UP000193450">
    <property type="component" value="Chromosome"/>
</dbReference>
<dbReference type="CDD" id="cd05233">
    <property type="entry name" value="SDR_c"/>
    <property type="match status" value="1"/>
</dbReference>
<evidence type="ECO:0000313" key="4">
    <source>
        <dbReference type="Proteomes" id="UP000193450"/>
    </source>
</evidence>
<name>A0A1X9N9V4_9GAMM</name>
<comment type="similarity">
    <text evidence="1">Belongs to the short-chain dehydrogenases/reductases (SDR) family.</text>
</comment>
<gene>
    <name evidence="3" type="ORF">BST96_07425</name>
</gene>
<organism evidence="3 4">
    <name type="scientific">Oceanicoccus sagamiensis</name>
    <dbReference type="NCBI Taxonomy" id="716816"/>
    <lineage>
        <taxon>Bacteria</taxon>
        <taxon>Pseudomonadati</taxon>
        <taxon>Pseudomonadota</taxon>
        <taxon>Gammaproteobacteria</taxon>
        <taxon>Cellvibrionales</taxon>
        <taxon>Spongiibacteraceae</taxon>
        <taxon>Oceanicoccus</taxon>
    </lineage>
</organism>
<dbReference type="SUPFAM" id="SSF51735">
    <property type="entry name" value="NAD(P)-binding Rossmann-fold domains"/>
    <property type="match status" value="1"/>
</dbReference>
<dbReference type="STRING" id="716816.BST96_07425"/>
<dbReference type="PANTHER" id="PTHR42760">
    <property type="entry name" value="SHORT-CHAIN DEHYDROGENASES/REDUCTASES FAMILY MEMBER"/>
    <property type="match status" value="1"/>
</dbReference>
<dbReference type="PANTHER" id="PTHR42760:SF133">
    <property type="entry name" value="3-OXOACYL-[ACYL-CARRIER-PROTEIN] REDUCTASE"/>
    <property type="match status" value="1"/>
</dbReference>
<proteinExistence type="inferred from homology"/>
<dbReference type="OrthoDB" id="9804774at2"/>
<dbReference type="EMBL" id="CP019343">
    <property type="protein sequence ID" value="ARN73961.1"/>
    <property type="molecule type" value="Genomic_DNA"/>
</dbReference>
<dbReference type="Gene3D" id="3.40.50.720">
    <property type="entry name" value="NAD(P)-binding Rossmann-like Domain"/>
    <property type="match status" value="1"/>
</dbReference>
<evidence type="ECO:0000256" key="1">
    <source>
        <dbReference type="ARBA" id="ARBA00006484"/>
    </source>
</evidence>
<protein>
    <submittedName>
        <fullName evidence="3">Short-chain dehydrogenase</fullName>
    </submittedName>
</protein>
<dbReference type="InterPro" id="IPR036291">
    <property type="entry name" value="NAD(P)-bd_dom_sf"/>
</dbReference>
<evidence type="ECO:0000256" key="2">
    <source>
        <dbReference type="ARBA" id="ARBA00023002"/>
    </source>
</evidence>
<keyword evidence="2" id="KW-0560">Oxidoreductase</keyword>
<dbReference type="PRINTS" id="PR00081">
    <property type="entry name" value="GDHRDH"/>
</dbReference>
<evidence type="ECO:0000313" key="3">
    <source>
        <dbReference type="EMBL" id="ARN73961.1"/>
    </source>
</evidence>
<dbReference type="GO" id="GO:0016616">
    <property type="term" value="F:oxidoreductase activity, acting on the CH-OH group of donors, NAD or NADP as acceptor"/>
    <property type="evidence" value="ECO:0007669"/>
    <property type="project" value="TreeGrafter"/>
</dbReference>
<keyword evidence="4" id="KW-1185">Reference proteome</keyword>
<dbReference type="AlphaFoldDB" id="A0A1X9N9V4"/>
<dbReference type="KEGG" id="osg:BST96_07425"/>
<dbReference type="RefSeq" id="WP_085758089.1">
    <property type="nucleotide sequence ID" value="NZ_CP019343.1"/>
</dbReference>
<accession>A0A1X9N9V4</accession>
<reference evidence="3 4" key="1">
    <citation type="submission" date="2016-11" db="EMBL/GenBank/DDBJ databases">
        <title>Trade-off between light-utilization and light-protection in marine flavobacteria.</title>
        <authorList>
            <person name="Kumagai Y."/>
        </authorList>
    </citation>
    <scope>NUCLEOTIDE SEQUENCE [LARGE SCALE GENOMIC DNA]</scope>
    <source>
        <strain evidence="3 4">NBRC 107125</strain>
    </source>
</reference>
<dbReference type="InterPro" id="IPR002347">
    <property type="entry name" value="SDR_fam"/>
</dbReference>
<dbReference type="Pfam" id="PF00106">
    <property type="entry name" value="adh_short"/>
    <property type="match status" value="1"/>
</dbReference>